<protein>
    <recommendedName>
        <fullName evidence="2">Peptidase S74 domain-containing protein</fullName>
    </recommendedName>
</protein>
<feature type="coiled-coil region" evidence="1">
    <location>
        <begin position="345"/>
        <end position="379"/>
    </location>
</feature>
<keyword evidence="4" id="KW-1185">Reference proteome</keyword>
<evidence type="ECO:0000256" key="1">
    <source>
        <dbReference type="SAM" id="Coils"/>
    </source>
</evidence>
<comment type="caution">
    <text evidence="3">The sequence shown here is derived from an EMBL/GenBank/DDBJ whole genome shotgun (WGS) entry which is preliminary data.</text>
</comment>
<dbReference type="InterPro" id="IPR057796">
    <property type="entry name" value="YOMG-like_N"/>
</dbReference>
<reference evidence="3 4" key="1">
    <citation type="submission" date="2021-03" db="EMBL/GenBank/DDBJ databases">
        <title>Antimicrobial resistance genes in bacteria isolated from Japanese honey, and their potential for conferring macrolide and lincosamide resistance in the American foulbrood pathogen Paenibacillus larvae.</title>
        <authorList>
            <person name="Okamoto M."/>
            <person name="Kumagai M."/>
            <person name="Kanamori H."/>
            <person name="Takamatsu D."/>
        </authorList>
    </citation>
    <scope>NUCLEOTIDE SEQUENCE [LARGE SCALE GENOMIC DNA]</scope>
    <source>
        <strain evidence="3 4">J1TS3</strain>
    </source>
</reference>
<dbReference type="NCBIfam" id="TIGR01665">
    <property type="entry name" value="put_anti_recept"/>
    <property type="match status" value="1"/>
</dbReference>
<dbReference type="EMBL" id="BOQT01000026">
    <property type="protein sequence ID" value="GIN23130.1"/>
    <property type="molecule type" value="Genomic_DNA"/>
</dbReference>
<dbReference type="PROSITE" id="PS51688">
    <property type="entry name" value="ICA"/>
    <property type="match status" value="1"/>
</dbReference>
<feature type="coiled-coil region" evidence="1">
    <location>
        <begin position="732"/>
        <end position="763"/>
    </location>
</feature>
<dbReference type="InterPro" id="IPR007119">
    <property type="entry name" value="Phage_tail_spike_N"/>
</dbReference>
<evidence type="ECO:0000313" key="4">
    <source>
        <dbReference type="Proteomes" id="UP000680279"/>
    </source>
</evidence>
<dbReference type="Pfam" id="PF24058">
    <property type="entry name" value="DUF7359"/>
    <property type="match status" value="1"/>
</dbReference>
<organism evidence="3 4">
    <name type="scientific">Siminovitchia fordii</name>
    <dbReference type="NCBI Taxonomy" id="254759"/>
    <lineage>
        <taxon>Bacteria</taxon>
        <taxon>Bacillati</taxon>
        <taxon>Bacillota</taxon>
        <taxon>Bacilli</taxon>
        <taxon>Bacillales</taxon>
        <taxon>Bacillaceae</taxon>
        <taxon>Siminovitchia</taxon>
    </lineage>
</organism>
<dbReference type="Pfam" id="PF13884">
    <property type="entry name" value="Peptidase_S74"/>
    <property type="match status" value="1"/>
</dbReference>
<sequence>MSFLTEKLEPQRLELFLAKPNKTVIGNLHHIKNERLKLKHGEVNELSFTLPYEVVMRNKLARNPHIDNIREKFFIKMKLGEIEEWFIITKLSKKVESTDDLDVQCFSLGYQLSYQRMIDYAGKSLNCLQVLTDCLKGTSWKVGYINPDFNLKHRQFDVSSKSKLEFLYEIAETFEGVVKFDTINSKINIYKEEEISQHKGFWIEEGKYLESIESITDADEIVTRLFVKGSDNLTINSVNPTGQSYIDDFSYFLSPFEMDEDGNITSHSYFMEDELCIAIINYNKMASSLKGEFAKLLDEKKSIQLRKTEAEYRLNQLSHELTLILDRLDVAKKLGEDTSQIILERDRKQSEIKNQKQLIESINKSIESVDKKIDDLKHQLNIENHLSEKLLHELTNFIQVAEWLDDNQIDPNDLYEEALKHIKTVNSPPINLKVNIVNFFEMTTESHNWNRLNVGDVVKIKHKKLNIWVTAKIIELEFDFESATIDISISNVKEIETAKNKIKKLFYTVDRVDTDYNARKTDWIKMTHNYNLRNDRIKDTPVNPHSISVSHEENDDGSASLNVSWSYPNYAQTEKNEDNIDGFILYLYSDVDDTPYIFGSRMANETVIPEIHFETRAYTFPSVPGNRYYTLGVRAYRRVDPDINSDQIIFSDIVSLDKPYLPTTKINFKGKINGSSYTVAFEKDKPKDPDEGDIWVSKDDAKTRVWVNNDWKEDKAYQESKDYTDKIIGERESEIRKEVEEALKEVDEAMERVDSEMERIQNEVIPEIEQALKDTYIPRQDTPPDPAEYKLWWDTSVDPPRFMQYDETKLKWVPVAHTEDEINQIIEDMRNSIVTETREYTEEEIRAVKQLLLDDLSNRIGNVNARISDLNTVTEGLKIRADSTDLVLSEQGGKINTIETTVDEVKGQIITTITNIEAIDGVVQSHSASLQAQADLIAAKVDDLTYQRDKSGILSSIEANATELSLVAEGLHARVTKEEFDSEINNVKDRVATTEATLSVQAGLIEAKAEKSEVYTRTQTDGLLDNKVDTTVYNNKVGELTTSIDNVTARVSNTETNIDTLSGNMTSALNQIAQLDVRADGIVQSVSEIRAEFNGLESGSRNLLIDSSYFTNWKIFNAELSPISDTNEIKSYNSIEFLTGNKNGASITSDFTPVSRNQTYIAQATIERLEGQQDSFILGVLAYDINKDLLDEEVLILLDKTEDANGGSYISSYKGLLVYGDNRPNDLWGKFSVTDPRVAYVRVRAGAYRAQSTYTSKVRVSNVLLEKGNVKSADWTPAPEDIDARITSTEASITTLAGKIELKASQTEVDSLAGRMTATESRINVLPNEIDLAVTQGIEHLEIGGRNLLFSTADFSAPWIVTGGTKHTIEGKIWIESPYQWNVRQEVSAEVKSGDTYSFSSDIRNDHDVGSRAYILVMCHDKNGNRLQDREPRLYFNVKSKEVNRFNGQFIVPNEATKIRIYMLTDSGYSSILKFAQPKLAKGNKTISDWTPAPEDQVDKTNVLSSINLSNEGVKIQGSKIDIAGLVSVLNADGTAGTLINGNKIVTGSIIANRLNVNEIFGNSAVIAKIQSDSVLTANLSATKITTGTLNAANVSIVNLSASSIISGTLDASKVNVANLNASNIKSGTLTAIDISGVNIYGSTISSSDKTSQMQVVGGTIELQNSSGQYIVISPDGLSGHNSGGGVRFQANQSLVTSAALGTSNSNVYIAPVDWGEARVVSFDSIPGGGSATDYTYRPIRAQSFISPPTANAYIGTDGELRVQNAGTSGVYRNVRANGYYGNFIDAHGGGTHIYARPATSDGELRVTTSGSTGAYRDVRARNFAGVRVGLSTAFENSVNFYVTTAGNGEVRVVSRSDESVYRPIRASEHLPPNSTRETKKQIERYEENSLDTFRNTSVYTFLYKYEEDDRKKHLGVMLDEIPEVIHASTGDTLEMYSMSGYLWKGVKDVVKATDDLRDDIEWLKIENQYLRGKILELEKNIKQE</sequence>
<accession>A0ABQ4KD54</accession>
<dbReference type="Pfam" id="PF06605">
    <property type="entry name" value="Prophage_tail"/>
    <property type="match status" value="1"/>
</dbReference>
<evidence type="ECO:0000313" key="3">
    <source>
        <dbReference type="EMBL" id="GIN23130.1"/>
    </source>
</evidence>
<evidence type="ECO:0000259" key="2">
    <source>
        <dbReference type="PROSITE" id="PS51688"/>
    </source>
</evidence>
<keyword evidence="1" id="KW-0175">Coiled coil</keyword>
<proteinExistence type="predicted"/>
<dbReference type="Proteomes" id="UP000680279">
    <property type="component" value="Unassembled WGS sequence"/>
</dbReference>
<name>A0ABQ4KD54_9BACI</name>
<gene>
    <name evidence="3" type="ORF">J1TS3_42640</name>
</gene>
<dbReference type="Gene3D" id="2.60.120.260">
    <property type="entry name" value="Galactose-binding domain-like"/>
    <property type="match status" value="1"/>
</dbReference>
<feature type="domain" description="Peptidase S74" evidence="2">
    <location>
        <begin position="1875"/>
        <end position="1982"/>
    </location>
</feature>
<dbReference type="InterPro" id="IPR055783">
    <property type="entry name" value="DUF7359"/>
</dbReference>
<dbReference type="RefSeq" id="WP_212963896.1">
    <property type="nucleotide sequence ID" value="NZ_BOQT01000026.1"/>
</dbReference>
<dbReference type="Pfam" id="PF24049">
    <property type="entry name" value="YOMG_N"/>
    <property type="match status" value="1"/>
</dbReference>
<dbReference type="InterPro" id="IPR030392">
    <property type="entry name" value="S74_ICA"/>
</dbReference>
<dbReference type="InterPro" id="IPR010572">
    <property type="entry name" value="Tail_dom"/>
</dbReference>